<dbReference type="SUPFAM" id="SSF48726">
    <property type="entry name" value="Immunoglobulin"/>
    <property type="match status" value="3"/>
</dbReference>
<dbReference type="SUPFAM" id="SSF49265">
    <property type="entry name" value="Fibronectin type III"/>
    <property type="match status" value="1"/>
</dbReference>
<dbReference type="Pfam" id="PF07679">
    <property type="entry name" value="I-set"/>
    <property type="match status" value="1"/>
</dbReference>
<dbReference type="PANTHER" id="PTHR44170:SF6">
    <property type="entry name" value="CONTACTIN"/>
    <property type="match status" value="1"/>
</dbReference>
<dbReference type="GO" id="GO:0009653">
    <property type="term" value="P:anatomical structure morphogenesis"/>
    <property type="evidence" value="ECO:0007669"/>
    <property type="project" value="UniProtKB-ARBA"/>
</dbReference>
<evidence type="ECO:0000259" key="6">
    <source>
        <dbReference type="PROSITE" id="PS50853"/>
    </source>
</evidence>
<keyword evidence="3" id="KW-0393">Immunoglobulin domain</keyword>
<feature type="region of interest" description="Disordered" evidence="4">
    <location>
        <begin position="495"/>
        <end position="515"/>
    </location>
</feature>
<dbReference type="SMART" id="SM00409">
    <property type="entry name" value="IG"/>
    <property type="match status" value="3"/>
</dbReference>
<evidence type="ECO:0000256" key="4">
    <source>
        <dbReference type="SAM" id="MobiDB-lite"/>
    </source>
</evidence>
<dbReference type="InterPro" id="IPR003599">
    <property type="entry name" value="Ig_sub"/>
</dbReference>
<dbReference type="PROSITE" id="PS50853">
    <property type="entry name" value="FN3"/>
    <property type="match status" value="1"/>
</dbReference>
<dbReference type="OrthoDB" id="6414095at2759"/>
<keyword evidence="2" id="KW-1015">Disulfide bond</keyword>
<evidence type="ECO:0000256" key="1">
    <source>
        <dbReference type="ARBA" id="ARBA00022737"/>
    </source>
</evidence>
<dbReference type="PROSITE" id="PS50835">
    <property type="entry name" value="IG_LIKE"/>
    <property type="match status" value="3"/>
</dbReference>
<evidence type="ECO:0000259" key="5">
    <source>
        <dbReference type="PROSITE" id="PS50835"/>
    </source>
</evidence>
<dbReference type="InterPro" id="IPR007110">
    <property type="entry name" value="Ig-like_dom"/>
</dbReference>
<feature type="non-terminal residue" evidence="7">
    <location>
        <position position="548"/>
    </location>
</feature>
<protein>
    <submittedName>
        <fullName evidence="7">Down syndrome cell adhesion molecule-like protein Dscam2</fullName>
    </submittedName>
</protein>
<dbReference type="PANTHER" id="PTHR44170">
    <property type="entry name" value="PROTEIN SIDEKICK"/>
    <property type="match status" value="1"/>
</dbReference>
<dbReference type="InterPro" id="IPR003598">
    <property type="entry name" value="Ig_sub2"/>
</dbReference>
<dbReference type="CDD" id="cd00063">
    <property type="entry name" value="FN3"/>
    <property type="match status" value="1"/>
</dbReference>
<dbReference type="CDD" id="cd00096">
    <property type="entry name" value="Ig"/>
    <property type="match status" value="1"/>
</dbReference>
<feature type="domain" description="Ig-like" evidence="5">
    <location>
        <begin position="4"/>
        <end position="134"/>
    </location>
</feature>
<evidence type="ECO:0000313" key="8">
    <source>
        <dbReference type="Proteomes" id="UP000285301"/>
    </source>
</evidence>
<dbReference type="GO" id="GO:0098609">
    <property type="term" value="P:cell-cell adhesion"/>
    <property type="evidence" value="ECO:0007669"/>
    <property type="project" value="TreeGrafter"/>
</dbReference>
<dbReference type="AlphaFoldDB" id="A0A3S3P3Y0"/>
<comment type="caution">
    <text evidence="7">The sequence shown here is derived from an EMBL/GenBank/DDBJ whole genome shotgun (WGS) entry which is preliminary data.</text>
</comment>
<proteinExistence type="predicted"/>
<feature type="domain" description="Ig-like" evidence="5">
    <location>
        <begin position="152"/>
        <end position="236"/>
    </location>
</feature>
<name>A0A3S3P3Y0_9ACAR</name>
<feature type="domain" description="Fibronectin type-III" evidence="6">
    <location>
        <begin position="300"/>
        <end position="392"/>
    </location>
</feature>
<dbReference type="EMBL" id="NCKU01001650">
    <property type="protein sequence ID" value="RWS11582.1"/>
    <property type="molecule type" value="Genomic_DNA"/>
</dbReference>
<dbReference type="Proteomes" id="UP000285301">
    <property type="component" value="Unassembled WGS sequence"/>
</dbReference>
<accession>A0A3S3P3Y0</accession>
<evidence type="ECO:0000256" key="3">
    <source>
        <dbReference type="ARBA" id="ARBA00023319"/>
    </source>
</evidence>
<keyword evidence="8" id="KW-1185">Reference proteome</keyword>
<dbReference type="PROSITE" id="PS51257">
    <property type="entry name" value="PROKAR_LIPOPROTEIN"/>
    <property type="match status" value="1"/>
</dbReference>
<reference evidence="7 8" key="1">
    <citation type="journal article" date="2018" name="Gigascience">
        <title>Genomes of trombidid mites reveal novel predicted allergens and laterally-transferred genes associated with secondary metabolism.</title>
        <authorList>
            <person name="Dong X."/>
            <person name="Chaisiri K."/>
            <person name="Xia D."/>
            <person name="Armstrong S.D."/>
            <person name="Fang Y."/>
            <person name="Donnelly M.J."/>
            <person name="Kadowaki T."/>
            <person name="McGarry J.W."/>
            <person name="Darby A.C."/>
            <person name="Makepeace B.L."/>
        </authorList>
    </citation>
    <scope>NUCLEOTIDE SEQUENCE [LARGE SCALE GENOMIC DNA]</scope>
    <source>
        <strain evidence="7">UoL-WK</strain>
    </source>
</reference>
<dbReference type="InterPro" id="IPR003961">
    <property type="entry name" value="FN3_dom"/>
</dbReference>
<feature type="domain" description="Ig-like" evidence="5">
    <location>
        <begin position="240"/>
        <end position="334"/>
    </location>
</feature>
<dbReference type="GO" id="GO:0016020">
    <property type="term" value="C:membrane"/>
    <property type="evidence" value="ECO:0007669"/>
    <property type="project" value="UniProtKB-SubCell"/>
</dbReference>
<sequence>MRGPSFTQLPSSAAAASPNEIKFYNTNGVILACKADVVKQEHKIQTSDEFVAVGNSGSLPCTVPSSNRDFVRITHWQRNDGLVIDSNLVSTAALNEKTHLLADGSLFFENVDAEDSRWKYRCVAIDQLSGETITSSSWSRLIITDAKSKSAPRILNPYKEYVTQVAKNLKLGCIAQSSPVPSYHWFKEDSASSALHLHTSFRSLIKLTNVESKDSGIYICIANNSYGEDRQKFKVTVKEPLAVVIRPENGLQAKEGETVVIECFTKNNVEFFPRLLSFEWLKDGKPLIFASRIRLISRNKLRIVSIAREDRGMYECMVKDPSDQSTAIAYTQLSIQASWSSNFDTLTVPAKDMSVLITGLLPNTEFKARIIAENRFGKSAPSEEVNFRTSEEAPSLIPANVNVESINSHTLKVSWKRFFGEVNVDDANEENRKMESLSMSSLTLTQSHLAEGKKFYDCGSQQEASYSSYYTSPYVGSRISFRGDREDMLRKQNIGEQQRHSLHEQSADHSYDVPSTQEIRPEYKLNIKYQMLFNAQQSPNESEQLFQE</sequence>
<organism evidence="7 8">
    <name type="scientific">Dinothrombium tinctorium</name>
    <dbReference type="NCBI Taxonomy" id="1965070"/>
    <lineage>
        <taxon>Eukaryota</taxon>
        <taxon>Metazoa</taxon>
        <taxon>Ecdysozoa</taxon>
        <taxon>Arthropoda</taxon>
        <taxon>Chelicerata</taxon>
        <taxon>Arachnida</taxon>
        <taxon>Acari</taxon>
        <taxon>Acariformes</taxon>
        <taxon>Trombidiformes</taxon>
        <taxon>Prostigmata</taxon>
        <taxon>Anystina</taxon>
        <taxon>Parasitengona</taxon>
        <taxon>Trombidioidea</taxon>
        <taxon>Trombidiidae</taxon>
        <taxon>Dinothrombium</taxon>
    </lineage>
</organism>
<dbReference type="InterPro" id="IPR013783">
    <property type="entry name" value="Ig-like_fold"/>
</dbReference>
<dbReference type="SMART" id="SM00408">
    <property type="entry name" value="IGc2"/>
    <property type="match status" value="2"/>
</dbReference>
<dbReference type="Pfam" id="PF13927">
    <property type="entry name" value="Ig_3"/>
    <property type="match status" value="1"/>
</dbReference>
<dbReference type="InterPro" id="IPR036116">
    <property type="entry name" value="FN3_sf"/>
</dbReference>
<evidence type="ECO:0000256" key="2">
    <source>
        <dbReference type="ARBA" id="ARBA00023157"/>
    </source>
</evidence>
<feature type="compositionally biased region" description="Basic and acidic residues" evidence="4">
    <location>
        <begin position="497"/>
        <end position="511"/>
    </location>
</feature>
<dbReference type="Gene3D" id="2.60.40.10">
    <property type="entry name" value="Immunoglobulins"/>
    <property type="match status" value="5"/>
</dbReference>
<keyword evidence="1" id="KW-0677">Repeat</keyword>
<dbReference type="GO" id="GO:0030154">
    <property type="term" value="P:cell differentiation"/>
    <property type="evidence" value="ECO:0007669"/>
    <property type="project" value="UniProtKB-ARBA"/>
</dbReference>
<dbReference type="FunFam" id="2.60.40.10:FF:000032">
    <property type="entry name" value="palladin isoform X1"/>
    <property type="match status" value="1"/>
</dbReference>
<evidence type="ECO:0000313" key="7">
    <source>
        <dbReference type="EMBL" id="RWS11582.1"/>
    </source>
</evidence>
<dbReference type="InterPro" id="IPR036179">
    <property type="entry name" value="Ig-like_dom_sf"/>
</dbReference>
<dbReference type="InterPro" id="IPR013098">
    <property type="entry name" value="Ig_I-set"/>
</dbReference>
<gene>
    <name evidence="7" type="ORF">B4U79_02103</name>
</gene>
<dbReference type="STRING" id="1965070.A0A3S3P3Y0"/>